<dbReference type="InterPro" id="IPR012296">
    <property type="entry name" value="Nuclease_put_TT1808"/>
</dbReference>
<dbReference type="InterPro" id="IPR008538">
    <property type="entry name" value="Uma2"/>
</dbReference>
<dbReference type="RefSeq" id="WP_255036319.1">
    <property type="nucleotide sequence ID" value="NZ_RJUF01000011.1"/>
</dbReference>
<dbReference type="EMBL" id="RJUF01000011">
    <property type="protein sequence ID" value="MCP9762548.1"/>
    <property type="molecule type" value="Genomic_DNA"/>
</dbReference>
<sequence length="199" mass="23069">MEGTITNINQLDFTKKYSYAEYLKWEFKERIELIKGYLYKMSPAPARRHQELVWNFSMQIDKYLRNKPCKAYFAPFDVRLPGNINDKDSPKITVLQPDICIVCDLSKLDDKGCDGAPDLIIEVLSPGNSDKEMKLKYDVYEEAGVREYWIVQPEYRNVLIYVLDDSGKFVGKHPLTASDFLTPTIFPDFQIDLSEAFAE</sequence>
<keyword evidence="2" id="KW-0540">Nuclease</keyword>
<organism evidence="2 3">
    <name type="scientific">Lacihabitans soyangensis</name>
    <dbReference type="NCBI Taxonomy" id="869394"/>
    <lineage>
        <taxon>Bacteria</taxon>
        <taxon>Pseudomonadati</taxon>
        <taxon>Bacteroidota</taxon>
        <taxon>Cytophagia</taxon>
        <taxon>Cytophagales</taxon>
        <taxon>Leadbetterellaceae</taxon>
        <taxon>Lacihabitans</taxon>
    </lineage>
</organism>
<keyword evidence="3" id="KW-1185">Reference proteome</keyword>
<dbReference type="GO" id="GO:0004519">
    <property type="term" value="F:endonuclease activity"/>
    <property type="evidence" value="ECO:0007669"/>
    <property type="project" value="UniProtKB-KW"/>
</dbReference>
<keyword evidence="2" id="KW-0255">Endonuclease</keyword>
<accession>A0AAE3KRX8</accession>
<gene>
    <name evidence="2" type="ORF">EGI31_06240</name>
</gene>
<evidence type="ECO:0000313" key="3">
    <source>
        <dbReference type="Proteomes" id="UP001204144"/>
    </source>
</evidence>
<dbReference type="Proteomes" id="UP001204144">
    <property type="component" value="Unassembled WGS sequence"/>
</dbReference>
<evidence type="ECO:0000313" key="2">
    <source>
        <dbReference type="EMBL" id="MCP9762548.1"/>
    </source>
</evidence>
<protein>
    <submittedName>
        <fullName evidence="2">Uma2 family endonuclease</fullName>
    </submittedName>
</protein>
<dbReference type="PANTHER" id="PTHR36558:SF1">
    <property type="entry name" value="RESTRICTION ENDONUCLEASE DOMAIN-CONTAINING PROTEIN-RELATED"/>
    <property type="match status" value="1"/>
</dbReference>
<dbReference type="CDD" id="cd06260">
    <property type="entry name" value="DUF820-like"/>
    <property type="match status" value="1"/>
</dbReference>
<name>A0AAE3KRX8_9BACT</name>
<evidence type="ECO:0000259" key="1">
    <source>
        <dbReference type="Pfam" id="PF05685"/>
    </source>
</evidence>
<reference evidence="2 3" key="1">
    <citation type="submission" date="2018-11" db="EMBL/GenBank/DDBJ databases">
        <title>Novel bacteria species description.</title>
        <authorList>
            <person name="Han J.-H."/>
        </authorList>
    </citation>
    <scope>NUCLEOTIDE SEQUENCE [LARGE SCALE GENOMIC DNA]</scope>
    <source>
        <strain evidence="2 3">KCTC23259</strain>
    </source>
</reference>
<dbReference type="InterPro" id="IPR011335">
    <property type="entry name" value="Restrct_endonuc-II-like"/>
</dbReference>
<dbReference type="PANTHER" id="PTHR36558">
    <property type="entry name" value="GLR1098 PROTEIN"/>
    <property type="match status" value="1"/>
</dbReference>
<feature type="domain" description="Putative restriction endonuclease" evidence="1">
    <location>
        <begin position="20"/>
        <end position="193"/>
    </location>
</feature>
<dbReference type="SUPFAM" id="SSF52980">
    <property type="entry name" value="Restriction endonuclease-like"/>
    <property type="match status" value="1"/>
</dbReference>
<dbReference type="Gene3D" id="3.90.1570.10">
    <property type="entry name" value="tt1808, chain A"/>
    <property type="match status" value="1"/>
</dbReference>
<keyword evidence="2" id="KW-0378">Hydrolase</keyword>
<dbReference type="AlphaFoldDB" id="A0AAE3KRX8"/>
<proteinExistence type="predicted"/>
<dbReference type="Pfam" id="PF05685">
    <property type="entry name" value="Uma2"/>
    <property type="match status" value="1"/>
</dbReference>
<comment type="caution">
    <text evidence="2">The sequence shown here is derived from an EMBL/GenBank/DDBJ whole genome shotgun (WGS) entry which is preliminary data.</text>
</comment>